<gene>
    <name evidence="1" type="ORF">CN553_12155</name>
</gene>
<proteinExistence type="predicted"/>
<reference evidence="1 2" key="1">
    <citation type="submission" date="2017-09" db="EMBL/GenBank/DDBJ databases">
        <title>Large-scale bioinformatics analysis of Bacillus genomes uncovers conserved roles of natural products in bacterial physiology.</title>
        <authorList>
            <consortium name="Agbiome Team Llc"/>
            <person name="Bleich R.M."/>
            <person name="Kirk G.J."/>
            <person name="Santa Maria K.C."/>
            <person name="Allen S.E."/>
            <person name="Farag S."/>
            <person name="Shank E.A."/>
            <person name="Bowers A."/>
        </authorList>
    </citation>
    <scope>NUCLEOTIDE SEQUENCE [LARGE SCALE GENOMIC DNA]</scope>
    <source>
        <strain evidence="1 2">AFS027647</strain>
    </source>
</reference>
<accession>A0A9X6YM89</accession>
<dbReference type="AlphaFoldDB" id="A0A9X6YM89"/>
<dbReference type="EMBL" id="NUAN01000071">
    <property type="protein sequence ID" value="PEN97797.1"/>
    <property type="molecule type" value="Genomic_DNA"/>
</dbReference>
<dbReference type="Proteomes" id="UP000220691">
    <property type="component" value="Unassembled WGS sequence"/>
</dbReference>
<name>A0A9X6YM89_BACCE</name>
<protein>
    <submittedName>
        <fullName evidence="1">Uncharacterized protein</fullName>
    </submittedName>
</protein>
<comment type="caution">
    <text evidence="1">The sequence shown here is derived from an EMBL/GenBank/DDBJ whole genome shotgun (WGS) entry which is preliminary data.</text>
</comment>
<evidence type="ECO:0000313" key="2">
    <source>
        <dbReference type="Proteomes" id="UP000220691"/>
    </source>
</evidence>
<dbReference type="RefSeq" id="WP_098126396.1">
    <property type="nucleotide sequence ID" value="NZ_NUAN01000071.1"/>
</dbReference>
<organism evidence="1 2">
    <name type="scientific">Bacillus cereus</name>
    <dbReference type="NCBI Taxonomy" id="1396"/>
    <lineage>
        <taxon>Bacteria</taxon>
        <taxon>Bacillati</taxon>
        <taxon>Bacillota</taxon>
        <taxon>Bacilli</taxon>
        <taxon>Bacillales</taxon>
        <taxon>Bacillaceae</taxon>
        <taxon>Bacillus</taxon>
        <taxon>Bacillus cereus group</taxon>
    </lineage>
</organism>
<sequence length="64" mass="7618">MLFVKKEFVPEIKQAKTFDEFCKLYKKLGKNNNAVNLNTFDMMQPYAQNYIGNPDYVEMQFIVE</sequence>
<evidence type="ECO:0000313" key="1">
    <source>
        <dbReference type="EMBL" id="PEN97797.1"/>
    </source>
</evidence>